<gene>
    <name evidence="2" type="ORF">ROHU_028197</name>
</gene>
<keyword evidence="1" id="KW-1133">Transmembrane helix</keyword>
<evidence type="ECO:0000256" key="1">
    <source>
        <dbReference type="SAM" id="Phobius"/>
    </source>
</evidence>
<feature type="transmembrane region" description="Helical" evidence="1">
    <location>
        <begin position="88"/>
        <end position="108"/>
    </location>
</feature>
<feature type="transmembrane region" description="Helical" evidence="1">
    <location>
        <begin position="41"/>
        <end position="67"/>
    </location>
</feature>
<keyword evidence="3" id="KW-1185">Reference proteome</keyword>
<dbReference type="EMBL" id="QBIY01012858">
    <property type="protein sequence ID" value="RXN15277.1"/>
    <property type="molecule type" value="Genomic_DNA"/>
</dbReference>
<protein>
    <submittedName>
        <fullName evidence="2">Membrane-spanning 4-domains subfamily A member 4A-like protein</fullName>
    </submittedName>
</protein>
<evidence type="ECO:0000313" key="3">
    <source>
        <dbReference type="Proteomes" id="UP000290572"/>
    </source>
</evidence>
<keyword evidence="1" id="KW-0472">Membrane</keyword>
<organism evidence="2 3">
    <name type="scientific">Labeo rohita</name>
    <name type="common">Indian major carp</name>
    <name type="synonym">Cyprinus rohita</name>
    <dbReference type="NCBI Taxonomy" id="84645"/>
    <lineage>
        <taxon>Eukaryota</taxon>
        <taxon>Metazoa</taxon>
        <taxon>Chordata</taxon>
        <taxon>Craniata</taxon>
        <taxon>Vertebrata</taxon>
        <taxon>Euteleostomi</taxon>
        <taxon>Actinopterygii</taxon>
        <taxon>Neopterygii</taxon>
        <taxon>Teleostei</taxon>
        <taxon>Ostariophysi</taxon>
        <taxon>Cypriniformes</taxon>
        <taxon>Cyprinidae</taxon>
        <taxon>Labeoninae</taxon>
        <taxon>Labeonini</taxon>
        <taxon>Labeo</taxon>
    </lineage>
</organism>
<evidence type="ECO:0000313" key="2">
    <source>
        <dbReference type="EMBL" id="RXN15277.1"/>
    </source>
</evidence>
<dbReference type="AlphaFoldDB" id="A0A498ME25"/>
<keyword evidence="1" id="KW-0812">Transmembrane</keyword>
<name>A0A498ME25_LABRO</name>
<dbReference type="InterPro" id="IPR030417">
    <property type="entry name" value="MS4A"/>
</dbReference>
<dbReference type="Proteomes" id="UP000290572">
    <property type="component" value="Unassembled WGS sequence"/>
</dbReference>
<reference evidence="2 3" key="1">
    <citation type="submission" date="2018-03" db="EMBL/GenBank/DDBJ databases">
        <title>Draft genome sequence of Rohu Carp (Labeo rohita).</title>
        <authorList>
            <person name="Das P."/>
            <person name="Kushwaha B."/>
            <person name="Joshi C.G."/>
            <person name="Kumar D."/>
            <person name="Nagpure N.S."/>
            <person name="Sahoo L."/>
            <person name="Das S.P."/>
            <person name="Bit A."/>
            <person name="Patnaik S."/>
            <person name="Meher P.K."/>
            <person name="Jayasankar P."/>
            <person name="Koringa P.G."/>
            <person name="Patel N.V."/>
            <person name="Hinsu A.T."/>
            <person name="Kumar R."/>
            <person name="Pandey M."/>
            <person name="Agarwal S."/>
            <person name="Srivastava S."/>
            <person name="Singh M."/>
            <person name="Iquebal M.A."/>
            <person name="Jaiswal S."/>
            <person name="Angadi U.B."/>
            <person name="Kumar N."/>
            <person name="Raza M."/>
            <person name="Shah T.M."/>
            <person name="Rai A."/>
            <person name="Jena J.K."/>
        </authorList>
    </citation>
    <scope>NUCLEOTIDE SEQUENCE [LARGE SCALE GENOMIC DNA]</scope>
    <source>
        <strain evidence="2">DASCIFA01</strain>
        <tissue evidence="2">Testis</tissue>
    </source>
</reference>
<comment type="caution">
    <text evidence="2">The sequence shown here is derived from an EMBL/GenBank/DDBJ whole genome shotgun (WGS) entry which is preliminary data.</text>
</comment>
<accession>A0A498ME25</accession>
<dbReference type="PANTHER" id="PTHR23320:SF128">
    <property type="entry name" value="MEMBRANE-SPANNING 4-DOMAINS SUBFAMILY A MEMBER 4A"/>
    <property type="match status" value="1"/>
</dbReference>
<sequence>MIGVLTLLFGIVSAVYAELLFVYSGIPYWGSLIVNASLGMNIFSTVTAGITIIFILLDLVMGPYTYCDNYDCYELVRMYQTLFRGIRGVLLVFALLEFIISIFLSAFACKANSCCHPSQDYFCIEEYSKLVCHSKHS</sequence>
<dbReference type="STRING" id="84645.A0A498ME25"/>
<proteinExistence type="predicted"/>
<dbReference type="PANTHER" id="PTHR23320">
    <property type="entry name" value="MEMBRANE-SPANNING 4-DOMAINS SUBFAMILY A MS4A -RELATED"/>
    <property type="match status" value="1"/>
</dbReference>